<protein>
    <recommendedName>
        <fullName evidence="3">Zn(2)-C6 fungal-type domain-containing protein</fullName>
    </recommendedName>
</protein>
<dbReference type="SMART" id="SM00066">
    <property type="entry name" value="GAL4"/>
    <property type="match status" value="1"/>
</dbReference>
<dbReference type="GeneID" id="25788168"/>
<comment type="caution">
    <text evidence="4">The sequence shown here is derived from an EMBL/GenBank/DDBJ whole genome shotgun (WGS) entry which is preliminary data.</text>
</comment>
<dbReference type="InParanoid" id="G9MV36"/>
<proteinExistence type="predicted"/>
<keyword evidence="5" id="KW-1185">Reference proteome</keyword>
<dbReference type="PROSITE" id="PS00463">
    <property type="entry name" value="ZN2_CY6_FUNGAL_1"/>
    <property type="match status" value="1"/>
</dbReference>
<dbReference type="PANTHER" id="PTHR37534">
    <property type="entry name" value="TRANSCRIPTIONAL ACTIVATOR PROTEIN UGA3"/>
    <property type="match status" value="1"/>
</dbReference>
<organism evidence="4 5">
    <name type="scientific">Hypocrea virens (strain Gv29-8 / FGSC 10586)</name>
    <name type="common">Gliocladium virens</name>
    <name type="synonym">Trichoderma virens</name>
    <dbReference type="NCBI Taxonomy" id="413071"/>
    <lineage>
        <taxon>Eukaryota</taxon>
        <taxon>Fungi</taxon>
        <taxon>Dikarya</taxon>
        <taxon>Ascomycota</taxon>
        <taxon>Pezizomycotina</taxon>
        <taxon>Sordariomycetes</taxon>
        <taxon>Hypocreomycetidae</taxon>
        <taxon>Hypocreales</taxon>
        <taxon>Hypocreaceae</taxon>
        <taxon>Trichoderma</taxon>
    </lineage>
</organism>
<dbReference type="OMA" id="VWWARAY"/>
<dbReference type="PANTHER" id="PTHR37534:SF46">
    <property type="entry name" value="ZN(II)2CYS6 TRANSCRIPTION FACTOR (EUROFUNG)"/>
    <property type="match status" value="1"/>
</dbReference>
<feature type="region of interest" description="Disordered" evidence="2">
    <location>
        <begin position="64"/>
        <end position="85"/>
    </location>
</feature>
<evidence type="ECO:0000256" key="2">
    <source>
        <dbReference type="SAM" id="MobiDB-lite"/>
    </source>
</evidence>
<dbReference type="InterPro" id="IPR036864">
    <property type="entry name" value="Zn2-C6_fun-type_DNA-bd_sf"/>
</dbReference>
<accession>G9MV36</accession>
<dbReference type="GO" id="GO:0000981">
    <property type="term" value="F:DNA-binding transcription factor activity, RNA polymerase II-specific"/>
    <property type="evidence" value="ECO:0007669"/>
    <property type="project" value="InterPro"/>
</dbReference>
<gene>
    <name evidence="4" type="ORF">TRIVIDRAFT_151983</name>
</gene>
<keyword evidence="1" id="KW-0539">Nucleus</keyword>
<dbReference type="AlphaFoldDB" id="G9MV36"/>
<dbReference type="Proteomes" id="UP000007115">
    <property type="component" value="Unassembled WGS sequence"/>
</dbReference>
<evidence type="ECO:0000256" key="1">
    <source>
        <dbReference type="ARBA" id="ARBA00023242"/>
    </source>
</evidence>
<dbReference type="GO" id="GO:0008270">
    <property type="term" value="F:zinc ion binding"/>
    <property type="evidence" value="ECO:0007669"/>
    <property type="project" value="InterPro"/>
</dbReference>
<dbReference type="PROSITE" id="PS50048">
    <property type="entry name" value="ZN2_CY6_FUNGAL_2"/>
    <property type="match status" value="1"/>
</dbReference>
<dbReference type="VEuPathDB" id="FungiDB:TRIVIDRAFT_151983"/>
<evidence type="ECO:0000313" key="5">
    <source>
        <dbReference type="Proteomes" id="UP000007115"/>
    </source>
</evidence>
<dbReference type="Gene3D" id="4.10.240.10">
    <property type="entry name" value="Zn(2)-C6 fungal-type DNA-binding domain"/>
    <property type="match status" value="1"/>
</dbReference>
<evidence type="ECO:0000313" key="4">
    <source>
        <dbReference type="EMBL" id="EHK21691.1"/>
    </source>
</evidence>
<dbReference type="RefSeq" id="XP_013955884.1">
    <property type="nucleotide sequence ID" value="XM_014100409.1"/>
</dbReference>
<evidence type="ECO:0000259" key="3">
    <source>
        <dbReference type="PROSITE" id="PS50048"/>
    </source>
</evidence>
<dbReference type="Pfam" id="PF00172">
    <property type="entry name" value="Zn_clus"/>
    <property type="match status" value="1"/>
</dbReference>
<dbReference type="InterPro" id="IPR001138">
    <property type="entry name" value="Zn2Cys6_DnaBD"/>
</dbReference>
<sequence>MYEPVPPRPKKTNICRSRTGCKMCRLRRKKCNGGKPCDLCVRLGVSCEQIFPTFEFRSILGPSRSTKAGVRSDTSKYRPSPPKHSRCLPPRIEDGCNTTFDPDSLSNAITISDVVRFYMSAWKIHCLPALHLSFESMEAIRGQSPLITDTLATLAASRLSRKLPQRRLLKVSDSPLFGFRPDSGHECLSSELYGSALRKMSCWSSEEFDLSPMLAFAALVLFCYVESSMGNFKEFYIHSQGVEILLKKSAYIIFPNGAGLLAAWVEVKMQNWWRRAYFGVPEFFQDYFNPLLSPELQFISNTESGRSATILWILCESHRLNTAALIADYTVANFMNNATPASENLFLFGEFVAMTKVYSERLDEWRASLPDLIEIEGNLNRMKHLDLKCPENGAIYFPSHKLAMNMAYYVVARIMHCAGPLQTFTTASIKNIDGFYEEIEAWIFILLRIAAGINWQDCVCLNAYTIGFAGLLLSCALCSRSLETGLWIQEWLEERLEQGGIEEGNFPVFQILDAVRLINRERRNGFDVVVLFQTVDDEGGMGKFGSYSSQFIKSMLVYGRCRRTGELGSYHVSTESLVAPK</sequence>
<feature type="domain" description="Zn(2)-C6 fungal-type" evidence="3">
    <location>
        <begin position="20"/>
        <end position="47"/>
    </location>
</feature>
<reference evidence="4 5" key="1">
    <citation type="journal article" date="2011" name="Genome Biol.">
        <title>Comparative genome sequence analysis underscores mycoparasitism as the ancestral life style of Trichoderma.</title>
        <authorList>
            <person name="Kubicek C.P."/>
            <person name="Herrera-Estrella A."/>
            <person name="Seidl-Seiboth V."/>
            <person name="Martinez D.A."/>
            <person name="Druzhinina I.S."/>
            <person name="Thon M."/>
            <person name="Zeilinger S."/>
            <person name="Casas-Flores S."/>
            <person name="Horwitz B.A."/>
            <person name="Mukherjee P.K."/>
            <person name="Mukherjee M."/>
            <person name="Kredics L."/>
            <person name="Alcaraz L.D."/>
            <person name="Aerts A."/>
            <person name="Antal Z."/>
            <person name="Atanasova L."/>
            <person name="Cervantes-Badillo M.G."/>
            <person name="Challacombe J."/>
            <person name="Chertkov O."/>
            <person name="McCluskey K."/>
            <person name="Coulpier F."/>
            <person name="Deshpande N."/>
            <person name="von Doehren H."/>
            <person name="Ebbole D.J."/>
            <person name="Esquivel-Naranjo E.U."/>
            <person name="Fekete E."/>
            <person name="Flipphi M."/>
            <person name="Glaser F."/>
            <person name="Gomez-Rodriguez E.Y."/>
            <person name="Gruber S."/>
            <person name="Han C."/>
            <person name="Henrissat B."/>
            <person name="Hermosa R."/>
            <person name="Hernandez-Onate M."/>
            <person name="Karaffa L."/>
            <person name="Kosti I."/>
            <person name="Le Crom S."/>
            <person name="Lindquist E."/>
            <person name="Lucas S."/>
            <person name="Luebeck M."/>
            <person name="Luebeck P.S."/>
            <person name="Margeot A."/>
            <person name="Metz B."/>
            <person name="Misra M."/>
            <person name="Nevalainen H."/>
            <person name="Omann M."/>
            <person name="Packer N."/>
            <person name="Perrone G."/>
            <person name="Uresti-Rivera E.E."/>
            <person name="Salamov A."/>
            <person name="Schmoll M."/>
            <person name="Seiboth B."/>
            <person name="Shapiro H."/>
            <person name="Sukno S."/>
            <person name="Tamayo-Ramos J.A."/>
            <person name="Tisch D."/>
            <person name="Wiest A."/>
            <person name="Wilkinson H.H."/>
            <person name="Zhang M."/>
            <person name="Coutinho P.M."/>
            <person name="Kenerley C.M."/>
            <person name="Monte E."/>
            <person name="Baker S.E."/>
            <person name="Grigoriev I.V."/>
        </authorList>
    </citation>
    <scope>NUCLEOTIDE SEQUENCE [LARGE SCALE GENOMIC DNA]</scope>
    <source>
        <strain evidence="5">Gv29-8 / FGSC 10586</strain>
    </source>
</reference>
<dbReference type="STRING" id="413071.G9MV36"/>
<dbReference type="HOGENOM" id="CLU_029539_1_0_1"/>
<name>G9MV36_HYPVG</name>
<dbReference type="CDD" id="cd00067">
    <property type="entry name" value="GAL4"/>
    <property type="match status" value="1"/>
</dbReference>
<dbReference type="OrthoDB" id="39175at2759"/>
<dbReference type="eggNOG" id="ENOG502SUMK">
    <property type="taxonomic scope" value="Eukaryota"/>
</dbReference>
<dbReference type="SUPFAM" id="SSF57701">
    <property type="entry name" value="Zn2/Cys6 DNA-binding domain"/>
    <property type="match status" value="1"/>
</dbReference>
<dbReference type="EMBL" id="ABDF02000066">
    <property type="protein sequence ID" value="EHK21691.1"/>
    <property type="molecule type" value="Genomic_DNA"/>
</dbReference>